<sequence>MVYSVVKLLIIEDGHNCDRWYNTGSLCPPYVILCYSDELSFRLTLSQVLDLLDADDPGPAICNIAVVPKTEKDAIESDCDSDASDMDFTGDSAHLPSRILNSTALNSASSSLLLSSDATTATIPVPKAERISAHLIKRNNKSRQFRKSKKPAKSHLPDYIVYEPTAAQCPKATNANPLDVFLATYPPSLRELTIEMSNLYSVQNKDKPLNLSMEELLVFYGVLLTSGYYDDVYNNSISNAMRRNRFDEIMASIHVVDNTKCNDDPFFKVRPIFQELNSSYKILPFSKWLSVDESMIPYYGRHGYKQFIKGKPIRYGYKVWSLAFSGGYLYHMEPYAGTGLGQGPSVVLGLAEKAGVPGGCNFMHDNLFTTLSLIDEMIKGSTEFLSEGEKLLVRWRDNSVVTVASNVENVYSEVPVKRWNKKRKAYDYLQQPQIIRSYNQQMGGVDLHDLQVSRYHSTIRSKKWWWPVYAWTLHSAVVNSWLFHSDVMNGDYDLLGFQRVVAQSLLKKFGIAPKGHGRPSSVLAAVTDIPRCFMNHNICKYGRTSFGCEKCARPMHIECFKKFHNV</sequence>
<name>A0A671KSE2_9TELE</name>
<dbReference type="InterPro" id="IPR052638">
    <property type="entry name" value="PiggyBac_TE-derived"/>
</dbReference>
<keyword evidence="3" id="KW-1185">Reference proteome</keyword>
<organism evidence="2 3">
    <name type="scientific">Sinocyclocheilus anshuiensis</name>
    <dbReference type="NCBI Taxonomy" id="1608454"/>
    <lineage>
        <taxon>Eukaryota</taxon>
        <taxon>Metazoa</taxon>
        <taxon>Chordata</taxon>
        <taxon>Craniata</taxon>
        <taxon>Vertebrata</taxon>
        <taxon>Euteleostomi</taxon>
        <taxon>Actinopterygii</taxon>
        <taxon>Neopterygii</taxon>
        <taxon>Teleostei</taxon>
        <taxon>Ostariophysi</taxon>
        <taxon>Cypriniformes</taxon>
        <taxon>Cyprinidae</taxon>
        <taxon>Cyprininae</taxon>
        <taxon>Sinocyclocheilus</taxon>
    </lineage>
</organism>
<dbReference type="InterPro" id="IPR029526">
    <property type="entry name" value="PGBD"/>
</dbReference>
<dbReference type="PANTHER" id="PTHR47055">
    <property type="entry name" value="DDE_TNP_1_7 DOMAIN-CONTAINING PROTEIN"/>
    <property type="match status" value="1"/>
</dbReference>
<protein>
    <recommendedName>
        <fullName evidence="1">PiggyBac transposable element-derived protein domain-containing protein</fullName>
    </recommendedName>
</protein>
<proteinExistence type="predicted"/>
<feature type="domain" description="PiggyBac transposable element-derived protein" evidence="1">
    <location>
        <begin position="177"/>
        <end position="382"/>
    </location>
</feature>
<dbReference type="PANTHER" id="PTHR47055:SF3">
    <property type="entry name" value="PHORBOL-ESTER_DAG-TYPE DOMAIN-CONTAINING PROTEIN"/>
    <property type="match status" value="1"/>
</dbReference>
<reference evidence="2" key="1">
    <citation type="submission" date="2025-08" db="UniProtKB">
        <authorList>
            <consortium name="Ensembl"/>
        </authorList>
    </citation>
    <scope>IDENTIFICATION</scope>
</reference>
<dbReference type="GO" id="GO:0043565">
    <property type="term" value="F:sequence-specific DNA binding"/>
    <property type="evidence" value="ECO:0007669"/>
    <property type="project" value="TreeGrafter"/>
</dbReference>
<dbReference type="Ensembl" id="ENSSANT00000010598.1">
    <property type="protein sequence ID" value="ENSSANP00000009886.1"/>
    <property type="gene ID" value="ENSSANG00000005467.1"/>
</dbReference>
<evidence type="ECO:0000313" key="3">
    <source>
        <dbReference type="Proteomes" id="UP000472260"/>
    </source>
</evidence>
<evidence type="ECO:0000313" key="2">
    <source>
        <dbReference type="Ensembl" id="ENSSANP00000009886.1"/>
    </source>
</evidence>
<dbReference type="AlphaFoldDB" id="A0A671KSE2"/>
<evidence type="ECO:0000259" key="1">
    <source>
        <dbReference type="Pfam" id="PF13843"/>
    </source>
</evidence>
<reference evidence="2" key="2">
    <citation type="submission" date="2025-09" db="UniProtKB">
        <authorList>
            <consortium name="Ensembl"/>
        </authorList>
    </citation>
    <scope>IDENTIFICATION</scope>
</reference>
<accession>A0A671KSE2</accession>
<dbReference type="Pfam" id="PF13843">
    <property type="entry name" value="DDE_Tnp_1_7"/>
    <property type="match status" value="1"/>
</dbReference>
<dbReference type="Proteomes" id="UP000472260">
    <property type="component" value="Unassembled WGS sequence"/>
</dbReference>